<accession>A0ABU7BYI9</accession>
<feature type="compositionally biased region" description="Basic and acidic residues" evidence="1">
    <location>
        <begin position="68"/>
        <end position="82"/>
    </location>
</feature>
<dbReference type="Proteomes" id="UP001345963">
    <property type="component" value="Unassembled WGS sequence"/>
</dbReference>
<feature type="region of interest" description="Disordered" evidence="1">
    <location>
        <begin position="54"/>
        <end position="82"/>
    </location>
</feature>
<proteinExistence type="predicted"/>
<feature type="compositionally biased region" description="Polar residues" evidence="1">
    <location>
        <begin position="54"/>
        <end position="67"/>
    </location>
</feature>
<organism evidence="2 3">
    <name type="scientific">Ataeniobius toweri</name>
    <dbReference type="NCBI Taxonomy" id="208326"/>
    <lineage>
        <taxon>Eukaryota</taxon>
        <taxon>Metazoa</taxon>
        <taxon>Chordata</taxon>
        <taxon>Craniata</taxon>
        <taxon>Vertebrata</taxon>
        <taxon>Euteleostomi</taxon>
        <taxon>Actinopterygii</taxon>
        <taxon>Neopterygii</taxon>
        <taxon>Teleostei</taxon>
        <taxon>Neoteleostei</taxon>
        <taxon>Acanthomorphata</taxon>
        <taxon>Ovalentaria</taxon>
        <taxon>Atherinomorphae</taxon>
        <taxon>Cyprinodontiformes</taxon>
        <taxon>Goodeidae</taxon>
        <taxon>Ataeniobius</taxon>
    </lineage>
</organism>
<comment type="caution">
    <text evidence="2">The sequence shown here is derived from an EMBL/GenBank/DDBJ whole genome shotgun (WGS) entry which is preliminary data.</text>
</comment>
<evidence type="ECO:0000313" key="2">
    <source>
        <dbReference type="EMBL" id="MED6255394.1"/>
    </source>
</evidence>
<sequence>MDPQVINLNMWMMFADLSSDYKTRTRSTLIMKLQDLHISASLCNCTVRFFTGVPQSSSHENNKNQLRTADRMKHDSAHVFVR</sequence>
<evidence type="ECO:0000313" key="3">
    <source>
        <dbReference type="Proteomes" id="UP001345963"/>
    </source>
</evidence>
<protein>
    <submittedName>
        <fullName evidence="2">Uncharacterized protein</fullName>
    </submittedName>
</protein>
<dbReference type="EMBL" id="JAHUTI010070939">
    <property type="protein sequence ID" value="MED6255394.1"/>
    <property type="molecule type" value="Genomic_DNA"/>
</dbReference>
<reference evidence="2 3" key="1">
    <citation type="submission" date="2021-07" db="EMBL/GenBank/DDBJ databases">
        <authorList>
            <person name="Palmer J.M."/>
        </authorList>
    </citation>
    <scope>NUCLEOTIDE SEQUENCE [LARGE SCALE GENOMIC DNA]</scope>
    <source>
        <strain evidence="2 3">AT_MEX2019</strain>
        <tissue evidence="2">Muscle</tissue>
    </source>
</reference>
<evidence type="ECO:0000256" key="1">
    <source>
        <dbReference type="SAM" id="MobiDB-lite"/>
    </source>
</evidence>
<gene>
    <name evidence="2" type="ORF">ATANTOWER_009050</name>
</gene>
<keyword evidence="3" id="KW-1185">Reference proteome</keyword>
<name>A0ABU7BYI9_9TELE</name>